<dbReference type="GO" id="GO:0016787">
    <property type="term" value="F:hydrolase activity"/>
    <property type="evidence" value="ECO:0007669"/>
    <property type="project" value="UniProtKB-KW"/>
</dbReference>
<evidence type="ECO:0000256" key="4">
    <source>
        <dbReference type="ARBA" id="ARBA00022842"/>
    </source>
</evidence>
<dbReference type="GO" id="GO:0019213">
    <property type="term" value="F:deacetylase activity"/>
    <property type="evidence" value="ECO:0007669"/>
    <property type="project" value="TreeGrafter"/>
</dbReference>
<gene>
    <name evidence="6" type="ORF">GM415_05110</name>
</gene>
<dbReference type="Proteomes" id="UP000428328">
    <property type="component" value="Chromosome"/>
</dbReference>
<dbReference type="InterPro" id="IPR006879">
    <property type="entry name" value="YdjC-like"/>
</dbReference>
<evidence type="ECO:0000256" key="5">
    <source>
        <dbReference type="ARBA" id="ARBA00023277"/>
    </source>
</evidence>
<dbReference type="PANTHER" id="PTHR31609:SF1">
    <property type="entry name" value="CARBOHYDRATE DEACETYLASE"/>
    <property type="match status" value="1"/>
</dbReference>
<keyword evidence="3" id="KW-0378">Hydrolase</keyword>
<dbReference type="AlphaFoldDB" id="A0A6I6JG92"/>
<keyword evidence="2" id="KW-0479">Metal-binding</keyword>
<dbReference type="EMBL" id="CP046400">
    <property type="protein sequence ID" value="QGY39523.1"/>
    <property type="molecule type" value="Genomic_DNA"/>
</dbReference>
<name>A0A6I6JG92_9BACT</name>
<evidence type="ECO:0000313" key="6">
    <source>
        <dbReference type="EMBL" id="QGY39523.1"/>
    </source>
</evidence>
<evidence type="ECO:0000313" key="7">
    <source>
        <dbReference type="Proteomes" id="UP000428328"/>
    </source>
</evidence>
<comment type="cofactor">
    <cofactor evidence="1">
        <name>Mg(2+)</name>
        <dbReference type="ChEBI" id="CHEBI:18420"/>
    </cofactor>
</comment>
<proteinExistence type="predicted"/>
<sequence>MKVVLNAEDFGLHPAVNRAVERLLGTRNITAVSLLANGEYLEQAVKLPTPSMGVHLDILRGRPVSHWQHVATLCDENGAFLIKPDILFKRYAMGKVDHVHVEMEWSAQIERVLDLGVRPTHLTSHKHLHGWPSLTRMAATLAERYAIPWVRKPVECAEIARLDRTGFPARFQNVCRFFDREAGNVKWTTGFVNLKEMPDPVPQRVVELLEEMETVERDGLAEIRVRPGLNAVGDPPIPSYCNPPVISSQWSREYHALLQGDWPSELRLAGWEAVGFSEEYPKQP</sequence>
<keyword evidence="4" id="KW-0460">Magnesium</keyword>
<dbReference type="KEGG" id="psel:GM415_05110"/>
<reference evidence="6 7" key="1">
    <citation type="submission" date="2019-11" db="EMBL/GenBank/DDBJ databases">
        <authorList>
            <person name="Zheng R.K."/>
            <person name="Sun C.M."/>
        </authorList>
    </citation>
    <scope>NUCLEOTIDE SEQUENCE [LARGE SCALE GENOMIC DNA]</scope>
    <source>
        <strain evidence="6 7">SRB007</strain>
    </source>
</reference>
<organism evidence="6 7">
    <name type="scientific">Pseudodesulfovibrio cashew</name>
    <dbReference type="NCBI Taxonomy" id="2678688"/>
    <lineage>
        <taxon>Bacteria</taxon>
        <taxon>Pseudomonadati</taxon>
        <taxon>Thermodesulfobacteriota</taxon>
        <taxon>Desulfovibrionia</taxon>
        <taxon>Desulfovibrionales</taxon>
        <taxon>Desulfovibrionaceae</taxon>
    </lineage>
</organism>
<dbReference type="RefSeq" id="WP_158946749.1">
    <property type="nucleotide sequence ID" value="NZ_CP046400.1"/>
</dbReference>
<accession>A0A6I6JG92</accession>
<evidence type="ECO:0000256" key="2">
    <source>
        <dbReference type="ARBA" id="ARBA00022723"/>
    </source>
</evidence>
<dbReference type="GO" id="GO:0046872">
    <property type="term" value="F:metal ion binding"/>
    <property type="evidence" value="ECO:0007669"/>
    <property type="project" value="UniProtKB-KW"/>
</dbReference>
<evidence type="ECO:0000256" key="3">
    <source>
        <dbReference type="ARBA" id="ARBA00022801"/>
    </source>
</evidence>
<dbReference type="SUPFAM" id="SSF88713">
    <property type="entry name" value="Glycoside hydrolase/deacetylase"/>
    <property type="match status" value="1"/>
</dbReference>
<dbReference type="Pfam" id="PF04794">
    <property type="entry name" value="YdjC"/>
    <property type="match status" value="1"/>
</dbReference>
<keyword evidence="7" id="KW-1185">Reference proteome</keyword>
<evidence type="ECO:0000256" key="1">
    <source>
        <dbReference type="ARBA" id="ARBA00001946"/>
    </source>
</evidence>
<dbReference type="GO" id="GO:0005975">
    <property type="term" value="P:carbohydrate metabolic process"/>
    <property type="evidence" value="ECO:0007669"/>
    <property type="project" value="InterPro"/>
</dbReference>
<keyword evidence="5" id="KW-0119">Carbohydrate metabolism</keyword>
<protein>
    <submittedName>
        <fullName evidence="6">ChbG/HpnK family deacetylase</fullName>
    </submittedName>
</protein>
<dbReference type="PANTHER" id="PTHR31609">
    <property type="entry name" value="YDJC DEACETYLASE FAMILY MEMBER"/>
    <property type="match status" value="1"/>
</dbReference>
<dbReference type="Gene3D" id="3.20.20.370">
    <property type="entry name" value="Glycoside hydrolase/deacetylase"/>
    <property type="match status" value="1"/>
</dbReference>
<dbReference type="InterPro" id="IPR011330">
    <property type="entry name" value="Glyco_hydro/deAcase_b/a-brl"/>
</dbReference>